<evidence type="ECO:0000313" key="6">
    <source>
        <dbReference type="Proteomes" id="UP000548867"/>
    </source>
</evidence>
<keyword evidence="1" id="KW-0479">Metal-binding</keyword>
<protein>
    <recommendedName>
        <fullName evidence="4">HIRAN domain-containing protein</fullName>
    </recommendedName>
</protein>
<comment type="caution">
    <text evidence="5">The sequence shown here is derived from an EMBL/GenBank/DDBJ whole genome shotgun (WGS) entry which is preliminary data.</text>
</comment>
<name>A0A7W6CAP5_9SPHN</name>
<evidence type="ECO:0000256" key="3">
    <source>
        <dbReference type="SAM" id="MobiDB-lite"/>
    </source>
</evidence>
<dbReference type="Gene3D" id="3.30.70.2330">
    <property type="match status" value="1"/>
</dbReference>
<dbReference type="AlphaFoldDB" id="A0A7W6CAP5"/>
<keyword evidence="6" id="KW-1185">Reference proteome</keyword>
<dbReference type="GO" id="GO:0003676">
    <property type="term" value="F:nucleic acid binding"/>
    <property type="evidence" value="ECO:0007669"/>
    <property type="project" value="InterPro"/>
</dbReference>
<dbReference type="EMBL" id="JACIDX010000001">
    <property type="protein sequence ID" value="MBB3953103.1"/>
    <property type="molecule type" value="Genomic_DNA"/>
</dbReference>
<reference evidence="5 6" key="1">
    <citation type="submission" date="2020-08" db="EMBL/GenBank/DDBJ databases">
        <title>Genomic Encyclopedia of Type Strains, Phase IV (KMG-IV): sequencing the most valuable type-strain genomes for metagenomic binning, comparative biology and taxonomic classification.</title>
        <authorList>
            <person name="Goeker M."/>
        </authorList>
    </citation>
    <scope>NUCLEOTIDE SEQUENCE [LARGE SCALE GENOMIC DNA]</scope>
    <source>
        <strain evidence="5 6">DSM 27057</strain>
    </source>
</reference>
<feature type="region of interest" description="Disordered" evidence="3">
    <location>
        <begin position="1"/>
        <end position="31"/>
    </location>
</feature>
<gene>
    <name evidence="5" type="ORF">GGR38_000015</name>
</gene>
<sequence length="202" mass="21644">MVRMAQGQPMEPGKTIAPETPAYDAPAAETAPVEARGAPVAAFEMTPPAPVYAPTPAPATISEEFLRGSVFDDDEEEEVLPGDKPNLGMVPSIGNPNAYMIGLVGEDQHREAVNSLTEGMPITLQLEPGNPHDPSAIAAVDRYGRVIGYIGHDCWLREAVYGGGSGFSAWVLAVEMGDRGFREVVLEVEPSERPLRERAYQG</sequence>
<dbReference type="Proteomes" id="UP000548867">
    <property type="component" value="Unassembled WGS sequence"/>
</dbReference>
<dbReference type="GO" id="GO:0008270">
    <property type="term" value="F:zinc ion binding"/>
    <property type="evidence" value="ECO:0007669"/>
    <property type="project" value="InterPro"/>
</dbReference>
<keyword evidence="2" id="KW-0378">Hydrolase</keyword>
<evidence type="ECO:0000256" key="2">
    <source>
        <dbReference type="ARBA" id="ARBA00022801"/>
    </source>
</evidence>
<dbReference type="GO" id="GO:0016818">
    <property type="term" value="F:hydrolase activity, acting on acid anhydrides, in phosphorus-containing anhydrides"/>
    <property type="evidence" value="ECO:0007669"/>
    <property type="project" value="InterPro"/>
</dbReference>
<dbReference type="Pfam" id="PF08797">
    <property type="entry name" value="HIRAN"/>
    <property type="match status" value="1"/>
</dbReference>
<evidence type="ECO:0000256" key="1">
    <source>
        <dbReference type="ARBA" id="ARBA00022723"/>
    </source>
</evidence>
<proteinExistence type="predicted"/>
<dbReference type="InterPro" id="IPR014905">
    <property type="entry name" value="HIRAN"/>
</dbReference>
<evidence type="ECO:0000313" key="5">
    <source>
        <dbReference type="EMBL" id="MBB3953103.1"/>
    </source>
</evidence>
<accession>A0A7W6CAP5</accession>
<feature type="domain" description="HIRAN" evidence="4">
    <location>
        <begin position="111"/>
        <end position="152"/>
    </location>
</feature>
<evidence type="ECO:0000259" key="4">
    <source>
        <dbReference type="Pfam" id="PF08797"/>
    </source>
</evidence>
<organism evidence="5 6">
    <name type="scientific">Novosphingobium sediminicola</name>
    <dbReference type="NCBI Taxonomy" id="563162"/>
    <lineage>
        <taxon>Bacteria</taxon>
        <taxon>Pseudomonadati</taxon>
        <taxon>Pseudomonadota</taxon>
        <taxon>Alphaproteobacteria</taxon>
        <taxon>Sphingomonadales</taxon>
        <taxon>Sphingomonadaceae</taxon>
        <taxon>Novosphingobium</taxon>
    </lineage>
</organism>